<evidence type="ECO:0000313" key="11">
    <source>
        <dbReference type="EMBL" id="PZX19291.1"/>
    </source>
</evidence>
<dbReference type="Gene3D" id="3.20.20.20">
    <property type="entry name" value="Dihydropteroate synthase-like"/>
    <property type="match status" value="1"/>
</dbReference>
<evidence type="ECO:0000256" key="3">
    <source>
        <dbReference type="ARBA" id="ARBA00023002"/>
    </source>
</evidence>
<protein>
    <recommendedName>
        <fullName evidence="8">4-hydroxy-3-methylbut-2-en-1-yl diphosphate synthase (flavodoxin)</fullName>
        <ecNumber evidence="8">1.17.7.3</ecNumber>
    </recommendedName>
    <alternativeName>
        <fullName evidence="8">1-hydroxy-2-methyl-2-(E)-butenyl 4-diphosphate synthase</fullName>
    </alternativeName>
</protein>
<dbReference type="NCBIfam" id="TIGR00612">
    <property type="entry name" value="ispG_gcpE"/>
    <property type="match status" value="1"/>
</dbReference>
<evidence type="ECO:0000256" key="2">
    <source>
        <dbReference type="ARBA" id="ARBA00022723"/>
    </source>
</evidence>
<dbReference type="Pfam" id="PF04551">
    <property type="entry name" value="GcpE"/>
    <property type="match status" value="1"/>
</dbReference>
<evidence type="ECO:0000259" key="9">
    <source>
        <dbReference type="Pfam" id="PF04551"/>
    </source>
</evidence>
<comment type="function">
    <text evidence="8">Converts 2C-methyl-D-erythritol 2,4-cyclodiphosphate (ME-2,4cPP) into 1-hydroxy-2-methyl-2-(E)-butenyl 4-diphosphate.</text>
</comment>
<feature type="binding site" evidence="8">
    <location>
        <position position="544"/>
    </location>
    <ligand>
        <name>[4Fe-4S] cluster</name>
        <dbReference type="ChEBI" id="CHEBI:49883"/>
    </ligand>
</feature>
<dbReference type="Pfam" id="PF26540">
    <property type="entry name" value="GcpE_C"/>
    <property type="match status" value="1"/>
</dbReference>
<dbReference type="GO" id="GO:0016114">
    <property type="term" value="P:terpenoid biosynthetic process"/>
    <property type="evidence" value="ECO:0007669"/>
    <property type="project" value="InterPro"/>
</dbReference>
<comment type="catalytic activity">
    <reaction evidence="8">
        <text>(2E)-4-hydroxy-3-methylbut-2-enyl diphosphate + oxidized [flavodoxin] + H2O + 2 H(+) = 2-C-methyl-D-erythritol 2,4-cyclic diphosphate + reduced [flavodoxin]</text>
        <dbReference type="Rhea" id="RHEA:43604"/>
        <dbReference type="Rhea" id="RHEA-COMP:10622"/>
        <dbReference type="Rhea" id="RHEA-COMP:10623"/>
        <dbReference type="ChEBI" id="CHEBI:15377"/>
        <dbReference type="ChEBI" id="CHEBI:15378"/>
        <dbReference type="ChEBI" id="CHEBI:57618"/>
        <dbReference type="ChEBI" id="CHEBI:58210"/>
        <dbReference type="ChEBI" id="CHEBI:58483"/>
        <dbReference type="ChEBI" id="CHEBI:128753"/>
        <dbReference type="EC" id="1.17.7.3"/>
    </reaction>
</comment>
<dbReference type="GO" id="GO:0005506">
    <property type="term" value="F:iron ion binding"/>
    <property type="evidence" value="ECO:0007669"/>
    <property type="project" value="InterPro"/>
</dbReference>
<evidence type="ECO:0000256" key="7">
    <source>
        <dbReference type="ARBA" id="ARBA00051119"/>
    </source>
</evidence>
<evidence type="ECO:0000256" key="1">
    <source>
        <dbReference type="ARBA" id="ARBA00022485"/>
    </source>
</evidence>
<feature type="binding site" evidence="8">
    <location>
        <position position="582"/>
    </location>
    <ligand>
        <name>[4Fe-4S] cluster</name>
        <dbReference type="ChEBI" id="CHEBI:49883"/>
    </ligand>
</feature>
<evidence type="ECO:0000256" key="6">
    <source>
        <dbReference type="ARBA" id="ARBA00023229"/>
    </source>
</evidence>
<dbReference type="PIRSF" id="PIRSF037336">
    <property type="entry name" value="IspG_like"/>
    <property type="match status" value="1"/>
</dbReference>
<feature type="domain" description="IspG C-terminal" evidence="10">
    <location>
        <begin position="537"/>
        <end position="625"/>
    </location>
</feature>
<dbReference type="UniPathway" id="UPA00056">
    <property type="reaction ID" value="UER00096"/>
</dbReference>
<dbReference type="Gene3D" id="3.30.413.10">
    <property type="entry name" value="Sulfite Reductase Hemoprotein, domain 1"/>
    <property type="match status" value="1"/>
</dbReference>
<dbReference type="Proteomes" id="UP000249239">
    <property type="component" value="Unassembled WGS sequence"/>
</dbReference>
<organism evidence="11 12">
    <name type="scientific">Breznakibacter xylanolyticus</name>
    <dbReference type="NCBI Taxonomy" id="990"/>
    <lineage>
        <taxon>Bacteria</taxon>
        <taxon>Pseudomonadati</taxon>
        <taxon>Bacteroidota</taxon>
        <taxon>Bacteroidia</taxon>
        <taxon>Marinilabiliales</taxon>
        <taxon>Marinilabiliaceae</taxon>
        <taxon>Breznakibacter</taxon>
    </lineage>
</organism>
<comment type="pathway">
    <text evidence="8">Isoprenoid biosynthesis; isopentenyl diphosphate biosynthesis via DXP pathway; isopentenyl diphosphate from 1-deoxy-D-xylulose 5-phosphate: step 5/6.</text>
</comment>
<keyword evidence="3 8" id="KW-0560">Oxidoreductase</keyword>
<comment type="caution">
    <text evidence="11">The sequence shown here is derived from an EMBL/GenBank/DDBJ whole genome shotgun (WGS) entry which is preliminary data.</text>
</comment>
<dbReference type="InterPro" id="IPR004588">
    <property type="entry name" value="IspG_bac-typ"/>
</dbReference>
<keyword evidence="1 8" id="KW-0004">4Fe-4S</keyword>
<evidence type="ECO:0000256" key="5">
    <source>
        <dbReference type="ARBA" id="ARBA00023014"/>
    </source>
</evidence>
<dbReference type="HAMAP" id="MF_00159">
    <property type="entry name" value="IspG"/>
    <property type="match status" value="1"/>
</dbReference>
<evidence type="ECO:0000259" key="10">
    <source>
        <dbReference type="Pfam" id="PF26540"/>
    </source>
</evidence>
<name>A0A2W7NFW9_9BACT</name>
<dbReference type="FunFam" id="3.20.20.20:FF:000005">
    <property type="entry name" value="4-hydroxy-3-methylbut-2-en-1-yl diphosphate synthase (flavodoxin)"/>
    <property type="match status" value="1"/>
</dbReference>
<proteinExistence type="inferred from homology"/>
<comment type="catalytic activity">
    <reaction evidence="7">
        <text>(2E)-4-hydroxy-3-methylbut-2-enyl diphosphate + 2 oxidized [2Fe-2S]-[ferredoxin] + H2O = 2-C-methyl-D-erythritol 2,4-cyclic diphosphate + 2 reduced [2Fe-2S]-[ferredoxin] + H(+)</text>
        <dbReference type="Rhea" id="RHEA:26119"/>
        <dbReference type="Rhea" id="RHEA-COMP:10000"/>
        <dbReference type="Rhea" id="RHEA-COMP:10001"/>
        <dbReference type="ChEBI" id="CHEBI:15377"/>
        <dbReference type="ChEBI" id="CHEBI:15378"/>
        <dbReference type="ChEBI" id="CHEBI:33737"/>
        <dbReference type="ChEBI" id="CHEBI:33738"/>
        <dbReference type="ChEBI" id="CHEBI:58483"/>
        <dbReference type="ChEBI" id="CHEBI:128753"/>
        <dbReference type="EC" id="1.17.7.1"/>
    </reaction>
</comment>
<sequence length="633" mass="69196">MNASFSSPWGGREGLKTTPMPYCQNLFAYHRRPTTEVRVGNLVIGGEYPIRLQSMTTTNTMDTEATIHQALKIVNEGGELVRITTPNQREAANLEEIRDGLRRMSCDTPLVADIHFNPAAALIAASLIEKVRINPGNFADGAKLQETIDTSDEAWQEGIRAIRDKFIPFLNICKQHDTAIRIGTNHGSLSDRIMSRYGDTPEGMVESCMEYLRICREQDFHRVVLSIKSSNTRVMVHTVRLLVHTMAREQMHYPLHLGVTEAGNGEDGRIKSAVGIGALLADGIGDTIRVSLTEDPELEIPVARQLVGYIEQRAASPAIPFEGEVAFTPYAYHRRQSHPVAGMGGNHLPVVMFRGSGADVDAALMPDVVICDHAADIDTWLSKGVKVMAPAPVAAQHPDAMPMYEPDVFDQADLSRPHVLRISYPQLTPAIIERLKASTQTIVLVHTSHPNGMAEQRALILKLVQQGIALPVIVERSYPVATAEALQLMAGADTGILFLDGLADGIVLQAPALPHHTVLSTAFGILQASRVRFSKTEYISCPGCGRTLFDLQTVTAKIKARTSHLKELKIGIMGCIVNGIGEMADADYGYVGAGPGKVSLFKQQQLIKRNVPAENALEELIDLIKENGDWHEA</sequence>
<reference evidence="11 12" key="1">
    <citation type="submission" date="2018-06" db="EMBL/GenBank/DDBJ databases">
        <title>Genomic Encyclopedia of Archaeal and Bacterial Type Strains, Phase II (KMG-II): from individual species to whole genera.</title>
        <authorList>
            <person name="Goeker M."/>
        </authorList>
    </citation>
    <scope>NUCLEOTIDE SEQUENCE [LARGE SCALE GENOMIC DNA]</scope>
    <source>
        <strain evidence="11 12">DSM 6779</strain>
    </source>
</reference>
<dbReference type="InterPro" id="IPR058579">
    <property type="entry name" value="IspG_C"/>
</dbReference>
<evidence type="ECO:0000256" key="8">
    <source>
        <dbReference type="HAMAP-Rule" id="MF_00159"/>
    </source>
</evidence>
<dbReference type="AlphaFoldDB" id="A0A2W7NFW9"/>
<feature type="binding site" evidence="8">
    <location>
        <position position="575"/>
    </location>
    <ligand>
        <name>[4Fe-4S] cluster</name>
        <dbReference type="ChEBI" id="CHEBI:49883"/>
    </ligand>
</feature>
<feature type="domain" description="IspG TIM-barrel" evidence="9">
    <location>
        <begin position="34"/>
        <end position="303"/>
    </location>
</feature>
<dbReference type="GO" id="GO:0019288">
    <property type="term" value="P:isopentenyl diphosphate biosynthetic process, methylerythritol 4-phosphate pathway"/>
    <property type="evidence" value="ECO:0007669"/>
    <property type="project" value="UniProtKB-UniRule"/>
</dbReference>
<keyword evidence="5 8" id="KW-0411">Iron-sulfur</keyword>
<dbReference type="InterPro" id="IPR045854">
    <property type="entry name" value="NO2/SO3_Rdtase_4Fe4S_sf"/>
</dbReference>
<keyword evidence="4 8" id="KW-0408">Iron</keyword>
<dbReference type="FunFam" id="3.30.413.10:FF:000006">
    <property type="entry name" value="4-hydroxy-3-methylbut-2-en-1-yl diphosphate synthase (flavodoxin)"/>
    <property type="match status" value="1"/>
</dbReference>
<dbReference type="EC" id="1.17.7.3" evidence="8"/>
<comment type="similarity">
    <text evidence="8">Belongs to the IspG family.</text>
</comment>
<keyword evidence="2 8" id="KW-0479">Metal-binding</keyword>
<evidence type="ECO:0000313" key="12">
    <source>
        <dbReference type="Proteomes" id="UP000249239"/>
    </source>
</evidence>
<dbReference type="InterPro" id="IPR017178">
    <property type="entry name" value="IspG_atypical"/>
</dbReference>
<gene>
    <name evidence="8" type="primary">ispG</name>
    <name evidence="11" type="ORF">LX69_00960</name>
</gene>
<dbReference type="EMBL" id="QKZK01000005">
    <property type="protein sequence ID" value="PZX19291.1"/>
    <property type="molecule type" value="Genomic_DNA"/>
</dbReference>
<accession>A0A2W7NFW9</accession>
<dbReference type="PANTHER" id="PTHR30454">
    <property type="entry name" value="4-HYDROXY-3-METHYLBUT-2-EN-1-YL DIPHOSPHATE SYNTHASE"/>
    <property type="match status" value="1"/>
</dbReference>
<dbReference type="GO" id="GO:0046429">
    <property type="term" value="F:4-hydroxy-3-methylbut-2-en-1-yl diphosphate synthase activity (ferredoxin)"/>
    <property type="evidence" value="ECO:0007669"/>
    <property type="project" value="UniProtKB-UniRule"/>
</dbReference>
<dbReference type="InterPro" id="IPR011005">
    <property type="entry name" value="Dihydropteroate_synth-like_sf"/>
</dbReference>
<comment type="cofactor">
    <cofactor evidence="8">
        <name>[4Fe-4S] cluster</name>
        <dbReference type="ChEBI" id="CHEBI:49883"/>
    </cofactor>
    <text evidence="8">Binds 1 [4Fe-4S] cluster.</text>
</comment>
<dbReference type="GO" id="GO:0051539">
    <property type="term" value="F:4 iron, 4 sulfur cluster binding"/>
    <property type="evidence" value="ECO:0007669"/>
    <property type="project" value="UniProtKB-UniRule"/>
</dbReference>
<feature type="binding site" evidence="8">
    <location>
        <position position="541"/>
    </location>
    <ligand>
        <name>[4Fe-4S] cluster</name>
        <dbReference type="ChEBI" id="CHEBI:49883"/>
    </ligand>
</feature>
<keyword evidence="12" id="KW-1185">Reference proteome</keyword>
<dbReference type="SUPFAM" id="SSF51717">
    <property type="entry name" value="Dihydropteroate synthetase-like"/>
    <property type="match status" value="1"/>
</dbReference>
<dbReference type="GO" id="GO:0141197">
    <property type="term" value="F:4-hydroxy-3-methylbut-2-enyl-diphosphate synthase activity (flavodoxin)"/>
    <property type="evidence" value="ECO:0007669"/>
    <property type="project" value="UniProtKB-EC"/>
</dbReference>
<dbReference type="SUPFAM" id="SSF56014">
    <property type="entry name" value="Nitrite and sulphite reductase 4Fe-4S domain-like"/>
    <property type="match status" value="1"/>
</dbReference>
<evidence type="ECO:0000256" key="4">
    <source>
        <dbReference type="ARBA" id="ARBA00023004"/>
    </source>
</evidence>
<dbReference type="PANTHER" id="PTHR30454:SF0">
    <property type="entry name" value="4-HYDROXY-3-METHYLBUT-2-EN-1-YL DIPHOSPHATE SYNTHASE (FERREDOXIN), CHLOROPLASTIC"/>
    <property type="match status" value="1"/>
</dbReference>
<keyword evidence="6 8" id="KW-0414">Isoprene biosynthesis</keyword>
<dbReference type="InterPro" id="IPR058578">
    <property type="entry name" value="IspG_TIM"/>
</dbReference>